<evidence type="ECO:0000256" key="2">
    <source>
        <dbReference type="ARBA" id="ARBA00022670"/>
    </source>
</evidence>
<dbReference type="GO" id="GO:0006508">
    <property type="term" value="P:proteolysis"/>
    <property type="evidence" value="ECO:0007669"/>
    <property type="project" value="UniProtKB-KW"/>
</dbReference>
<organism evidence="8 9">
    <name type="scientific">Turnera subulata</name>
    <dbReference type="NCBI Taxonomy" id="218843"/>
    <lineage>
        <taxon>Eukaryota</taxon>
        <taxon>Viridiplantae</taxon>
        <taxon>Streptophyta</taxon>
        <taxon>Embryophyta</taxon>
        <taxon>Tracheophyta</taxon>
        <taxon>Spermatophyta</taxon>
        <taxon>Magnoliopsida</taxon>
        <taxon>eudicotyledons</taxon>
        <taxon>Gunneridae</taxon>
        <taxon>Pentapetalae</taxon>
        <taxon>rosids</taxon>
        <taxon>fabids</taxon>
        <taxon>Malpighiales</taxon>
        <taxon>Passifloraceae</taxon>
        <taxon>Turnera</taxon>
    </lineage>
</organism>
<dbReference type="SUPFAM" id="SSF50630">
    <property type="entry name" value="Acid proteases"/>
    <property type="match status" value="1"/>
</dbReference>
<feature type="domain" description="Peptidase A1" evidence="7">
    <location>
        <begin position="107"/>
        <end position="445"/>
    </location>
</feature>
<gene>
    <name evidence="8" type="ORF">Tsubulata_012804</name>
</gene>
<dbReference type="PANTHER" id="PTHR47967">
    <property type="entry name" value="OS07G0603500 PROTEIN-RELATED"/>
    <property type="match status" value="1"/>
</dbReference>
<dbReference type="FunFam" id="2.40.70.10:FF:000033">
    <property type="entry name" value="Aspartyl protease family protein"/>
    <property type="match status" value="1"/>
</dbReference>
<dbReference type="CDD" id="cd05476">
    <property type="entry name" value="pepsin_A_like_plant"/>
    <property type="match status" value="1"/>
</dbReference>
<name>A0A9Q0FGT4_9ROSI</name>
<dbReference type="InterPro" id="IPR021109">
    <property type="entry name" value="Peptidase_aspartic_dom_sf"/>
</dbReference>
<keyword evidence="9" id="KW-1185">Reference proteome</keyword>
<keyword evidence="2" id="KW-0645">Protease</keyword>
<dbReference type="Gene3D" id="2.40.70.10">
    <property type="entry name" value="Acid Proteases"/>
    <property type="match status" value="2"/>
</dbReference>
<dbReference type="InterPro" id="IPR032799">
    <property type="entry name" value="TAXi_C"/>
</dbReference>
<evidence type="ECO:0000256" key="4">
    <source>
        <dbReference type="ARBA" id="ARBA00022801"/>
    </source>
</evidence>
<dbReference type="InterPro" id="IPR032861">
    <property type="entry name" value="TAXi_N"/>
</dbReference>
<dbReference type="PROSITE" id="PS51767">
    <property type="entry name" value="PEPTIDASE_A1"/>
    <property type="match status" value="1"/>
</dbReference>
<evidence type="ECO:0000256" key="6">
    <source>
        <dbReference type="SAM" id="SignalP"/>
    </source>
</evidence>
<accession>A0A9Q0FGT4</accession>
<dbReference type="OrthoDB" id="2747330at2759"/>
<reference evidence="8" key="1">
    <citation type="submission" date="2022-02" db="EMBL/GenBank/DDBJ databases">
        <authorList>
            <person name="Henning P.M."/>
            <person name="McCubbin A.G."/>
            <person name="Shore J.S."/>
        </authorList>
    </citation>
    <scope>NUCLEOTIDE SEQUENCE</scope>
    <source>
        <strain evidence="8">F60SS</strain>
        <tissue evidence="8">Leaves</tissue>
    </source>
</reference>
<keyword evidence="4" id="KW-0378">Hydrolase</keyword>
<dbReference type="AlphaFoldDB" id="A0A9Q0FGT4"/>
<evidence type="ECO:0000259" key="7">
    <source>
        <dbReference type="PROSITE" id="PS51767"/>
    </source>
</evidence>
<proteinExistence type="inferred from homology"/>
<dbReference type="Pfam" id="PF14541">
    <property type="entry name" value="TAXi_C"/>
    <property type="match status" value="1"/>
</dbReference>
<dbReference type="GO" id="GO:0004190">
    <property type="term" value="F:aspartic-type endopeptidase activity"/>
    <property type="evidence" value="ECO:0007669"/>
    <property type="project" value="UniProtKB-KW"/>
</dbReference>
<comment type="similarity">
    <text evidence="1">Belongs to the peptidase A1 family.</text>
</comment>
<dbReference type="Proteomes" id="UP001141552">
    <property type="component" value="Unassembled WGS sequence"/>
</dbReference>
<feature type="chain" id="PRO_5040122396" description="Peptidase A1 domain-containing protein" evidence="6">
    <location>
        <begin position="33"/>
        <end position="454"/>
    </location>
</feature>
<dbReference type="GO" id="GO:0005576">
    <property type="term" value="C:extracellular region"/>
    <property type="evidence" value="ECO:0007669"/>
    <property type="project" value="TreeGrafter"/>
</dbReference>
<evidence type="ECO:0000313" key="9">
    <source>
        <dbReference type="Proteomes" id="UP001141552"/>
    </source>
</evidence>
<keyword evidence="6" id="KW-0732">Signal</keyword>
<dbReference type="PANTHER" id="PTHR47967:SF14">
    <property type="entry name" value="EUKARYOTIC ASPARTYL PROTEASE FAMILY PROTEIN"/>
    <property type="match status" value="1"/>
</dbReference>
<keyword evidence="5" id="KW-0325">Glycoprotein</keyword>
<feature type="signal peptide" evidence="6">
    <location>
        <begin position="1"/>
        <end position="32"/>
    </location>
</feature>
<protein>
    <recommendedName>
        <fullName evidence="7">Peptidase A1 domain-containing protein</fullName>
    </recommendedName>
</protein>
<dbReference type="InterPro" id="IPR034161">
    <property type="entry name" value="Pepsin-like_plant"/>
</dbReference>
<reference evidence="8" key="2">
    <citation type="journal article" date="2023" name="Plants (Basel)">
        <title>Annotation of the Turnera subulata (Passifloraceae) Draft Genome Reveals the S-Locus Evolved after the Divergence of Turneroideae from Passifloroideae in a Stepwise Manner.</title>
        <authorList>
            <person name="Henning P.M."/>
            <person name="Roalson E.H."/>
            <person name="Mir W."/>
            <person name="McCubbin A.G."/>
            <person name="Shore J.S."/>
        </authorList>
    </citation>
    <scope>NUCLEOTIDE SEQUENCE</scope>
    <source>
        <strain evidence="8">F60SS</strain>
    </source>
</reference>
<comment type="caution">
    <text evidence="8">The sequence shown here is derived from an EMBL/GenBank/DDBJ whole genome shotgun (WGS) entry which is preliminary data.</text>
</comment>
<evidence type="ECO:0000256" key="5">
    <source>
        <dbReference type="ARBA" id="ARBA00023180"/>
    </source>
</evidence>
<dbReference type="InterPro" id="IPR001969">
    <property type="entry name" value="Aspartic_peptidase_AS"/>
</dbReference>
<keyword evidence="3" id="KW-0064">Aspartyl protease</keyword>
<evidence type="ECO:0000313" key="8">
    <source>
        <dbReference type="EMBL" id="KAJ4830484.1"/>
    </source>
</evidence>
<evidence type="ECO:0000256" key="3">
    <source>
        <dbReference type="ARBA" id="ARBA00022750"/>
    </source>
</evidence>
<evidence type="ECO:0000256" key="1">
    <source>
        <dbReference type="ARBA" id="ARBA00007447"/>
    </source>
</evidence>
<dbReference type="EMBL" id="JAKUCV010005628">
    <property type="protein sequence ID" value="KAJ4830484.1"/>
    <property type="molecule type" value="Genomic_DNA"/>
</dbReference>
<sequence>MAAVQASAVKLCFLSFFLTTLVLLSSAAAAVAATGSRKIVAKLIHRDSVFSPHYNPKANKTDIARRAIESSIARYHYLSAKASSSPPVDTTNDYCGGITPESSGGQFMVNFSIGSPPVPQLAGMDTGSSLLWVQCLPCVHCFEQYSPIFDPSKSSTYQPVSCNDPLCRVTNPDRCDPDNNCKYSVGYLDTSNTKGIFSTETLSFVTSDEGVSTVPGAFFGCGHDNDAFNGDASGILGLGPASTSLVAKMGSKFSYCLGNLEDGSYPYSHLILGDGAQIEGTSTPVEVFKDLYYLTLEGISVGEKMLNISPQVFVKHPSANDGVVIDSGTTLNFLPEIAHEALMDEIKILLDGKLVRVEEPSTPTNLCYKGTIAADLGGFPFVSYHFAGGVNLELDPPSMFQPYGEGEFCSSVHQSPFDGLTVIGAFAQQGYNIGFDVAALQAYFQRIDCQHLEN</sequence>
<dbReference type="InterPro" id="IPR033121">
    <property type="entry name" value="PEPTIDASE_A1"/>
</dbReference>
<dbReference type="InterPro" id="IPR051708">
    <property type="entry name" value="Plant_Aspart_Prot_A1"/>
</dbReference>
<dbReference type="Pfam" id="PF14543">
    <property type="entry name" value="TAXi_N"/>
    <property type="match status" value="1"/>
</dbReference>
<dbReference type="PROSITE" id="PS00141">
    <property type="entry name" value="ASP_PROTEASE"/>
    <property type="match status" value="1"/>
</dbReference>